<proteinExistence type="predicted"/>
<keyword evidence="3" id="KW-1185">Reference proteome</keyword>
<dbReference type="RefSeq" id="WP_154311557.1">
    <property type="nucleotide sequence ID" value="NZ_JACSQO010000003.1"/>
</dbReference>
<gene>
    <name evidence="2" type="ORF">H9650_07810</name>
</gene>
<evidence type="ECO:0000313" key="3">
    <source>
        <dbReference type="Proteomes" id="UP000640786"/>
    </source>
</evidence>
<dbReference type="EMBL" id="JACSQO010000003">
    <property type="protein sequence ID" value="MBD7944022.1"/>
    <property type="molecule type" value="Genomic_DNA"/>
</dbReference>
<accession>A0ABR8R8N9</accession>
<sequence length="182" mass="19765">MKKIAVTGLCTLFLLAGCGDEGEETTKDNNMEQEHAHMNHIDDGGEIPEGLEEAQNPKFEVGSKAVIEADHMGGMKGAEATIVGAFDTTVYAVTYTSTTDGKKVENHKWVIHEELEATDGKGIVGSNVKLNAKHMEGMEGAEAIIESSEDTTVYMIDYVSTTDGTEVKNHKWVTEDELSEVK</sequence>
<dbReference type="InterPro" id="IPR011438">
    <property type="entry name" value="DUF1541"/>
</dbReference>
<feature type="domain" description="DUF1541" evidence="1">
    <location>
        <begin position="61"/>
        <end position="112"/>
    </location>
</feature>
<feature type="domain" description="DUF1541" evidence="1">
    <location>
        <begin position="124"/>
        <end position="175"/>
    </location>
</feature>
<dbReference type="Proteomes" id="UP000640786">
    <property type="component" value="Unassembled WGS sequence"/>
</dbReference>
<organism evidence="2 3">
    <name type="scientific">Psychrobacillus faecigallinarum</name>
    <dbReference type="NCBI Taxonomy" id="2762235"/>
    <lineage>
        <taxon>Bacteria</taxon>
        <taxon>Bacillati</taxon>
        <taxon>Bacillota</taxon>
        <taxon>Bacilli</taxon>
        <taxon>Bacillales</taxon>
        <taxon>Bacillaceae</taxon>
        <taxon>Psychrobacillus</taxon>
    </lineage>
</organism>
<evidence type="ECO:0000259" key="1">
    <source>
        <dbReference type="Pfam" id="PF07563"/>
    </source>
</evidence>
<protein>
    <submittedName>
        <fullName evidence="2">DUF1541 domain-containing protein</fullName>
    </submittedName>
</protein>
<dbReference type="Gene3D" id="2.30.30.1210">
    <property type="entry name" value="Domain of unknown function DUF1541"/>
    <property type="match status" value="1"/>
</dbReference>
<dbReference type="Pfam" id="PF07563">
    <property type="entry name" value="DUF1541"/>
    <property type="match status" value="2"/>
</dbReference>
<name>A0ABR8R8N9_9BACI</name>
<reference evidence="2 3" key="1">
    <citation type="submission" date="2020-08" db="EMBL/GenBank/DDBJ databases">
        <title>A Genomic Blueprint of the Chicken Gut Microbiome.</title>
        <authorList>
            <person name="Gilroy R."/>
            <person name="Ravi A."/>
            <person name="Getino M."/>
            <person name="Pursley I."/>
            <person name="Horton D.L."/>
            <person name="Alikhan N.-F."/>
            <person name="Baker D."/>
            <person name="Gharbi K."/>
            <person name="Hall N."/>
            <person name="Watson M."/>
            <person name="Adriaenssens E.M."/>
            <person name="Foster-Nyarko E."/>
            <person name="Jarju S."/>
            <person name="Secka A."/>
            <person name="Antonio M."/>
            <person name="Oren A."/>
            <person name="Chaudhuri R."/>
            <person name="La Ragione R.M."/>
            <person name="Hildebrand F."/>
            <person name="Pallen M.J."/>
        </authorList>
    </citation>
    <scope>NUCLEOTIDE SEQUENCE [LARGE SCALE GENOMIC DNA]</scope>
    <source>
        <strain evidence="2 3">Sa2BUA9</strain>
    </source>
</reference>
<dbReference type="PROSITE" id="PS51257">
    <property type="entry name" value="PROKAR_LIPOPROTEIN"/>
    <property type="match status" value="1"/>
</dbReference>
<comment type="caution">
    <text evidence="2">The sequence shown here is derived from an EMBL/GenBank/DDBJ whole genome shotgun (WGS) entry which is preliminary data.</text>
</comment>
<evidence type="ECO:0000313" key="2">
    <source>
        <dbReference type="EMBL" id="MBD7944022.1"/>
    </source>
</evidence>